<dbReference type="EnsemblPlants" id="Kaladp0039s0389.1.v1.1">
    <property type="protein sequence ID" value="Kaladp0039s0389.1.v1.1"/>
    <property type="gene ID" value="Kaladp0039s0389.v1.1"/>
</dbReference>
<feature type="compositionally biased region" description="Low complexity" evidence="4">
    <location>
        <begin position="1217"/>
        <end position="1233"/>
    </location>
</feature>
<dbReference type="GO" id="GO:0005634">
    <property type="term" value="C:nucleus"/>
    <property type="evidence" value="ECO:0007669"/>
    <property type="project" value="UniProtKB-ARBA"/>
</dbReference>
<accession>A0A7N0TL48</accession>
<dbReference type="PROSITE" id="PS51805">
    <property type="entry name" value="EPHD"/>
    <property type="match status" value="1"/>
</dbReference>
<keyword evidence="1" id="KW-0479">Metal-binding</keyword>
<dbReference type="GO" id="GO:0008270">
    <property type="term" value="F:zinc ion binding"/>
    <property type="evidence" value="ECO:0007669"/>
    <property type="project" value="UniProtKB-KW"/>
</dbReference>
<dbReference type="PROSITE" id="PS50081">
    <property type="entry name" value="ZF_DAG_PE_2"/>
    <property type="match status" value="1"/>
</dbReference>
<sequence>MMDRGAAAGCGVEEKPFPVSRAPASIPARESECGGVAGQGTDLFSQAAKALIERSPFDVAPSEKDGGQGSGSGVTTLPAELIGLLTKYTDGRMRHKKLHSGVDSKKKASIRQKRLGTIWIEREVYFRELTLADIETFFDLSKFLTSVCTRCLAIPEIGDSVITDGLQCANDAAPLSGVEAFLAADTVSATNKCGNEMVTNGLSGDSASSGRIGDDMASDGVAGNIVAATGMGDEQMTSVGVSSDSDAATSRSGDEVVSVEFLSGIVVAAVGGSGDEMVVDSERVMEKNDMQETGNDGCDVDGKFSPPHSSSSSSVSVEWVLGSKNKILLASERPSKKRKLLGENWMPEVFVEDTKLMEPIVNVNGIKETRLKLICSICKVKYGACVRFSYGTCRASFHPICAREANLRTEIWGKVELRAFCSKHSDIPAGNEDVLLVDSLPTIRDDISQPQAMCSSAEVPDRHNESESNRKIGDICDLQLEALGVSKKLSDEFVDVVLQNGAVGMDLEPENCRLEQSVDAEAFQINHIGGVKPSVASILKMFIDLGKVNVKEIALEMGIPPDSLAATLATGTLTPDSQNKAISWLRSHAFLGNFQRNIRLKIKYSVCSDSKLFDITLEPDAPSAVPVKSLLPRRRTHSNMRLLDVDGNSFLLKDKSDDESMLEETQVNNFAMEPNGCDTLAITEPEKPSFVIGGTEGPPFYIHMSVYDTLMQMKSDIPFSDADNEPNVFRLKQGGRMKSSTSDVICRNHDTKSSTYGDSFYKDGLELEQLSKAKVLGIFDMAPEDDLEGEIVYFQYGLVTKAVKSLPSQINFLRSQRWDSVFVNKYLADVREVKKQGRKAKRHKETQAVLAAATAAATAAAASSSRISTFRKDDLDESSSPENPVKAGYLLRPGLQSQLMPRPKEMMSRVALPKVTPEKQSDFFQSSTEFNKENPSSCDVCRRPETILNSILVCSICKVAVHLDCYRSVKDFIGPWQCELCEDMASRCSQPLPMNLWEKPIPSAECVVCGGTVGAFRKSADVTSLSLRRWLWTLQSTFRRRQTEPIEGLESVTMGNGACSVCRLKKGAILKSKLCHYGHCQSTFHPSCAKSDDFYMTIKSTGSKSQHKAYCEKHSLEQRLKDENQKHGSDELKNVKQVRVEIERLRLLCERIVKREKLKRDLLICSHDILASKKDSIAFSVLVRSPFFHPDVSSDSATTSLYNSGSEAIQKSDDLTVDSTSSVKKPPSVVGSTENDRKTDDSSTSQLVFTREHMQRMPCAGKKIPSRTLSVSRKLANDSGANRIKFRKTFEKELLMTSDQASLKNSRLPKGFVYVPVEYLANDNPGNRDASSRNIIASCSSNISYRTWMYN</sequence>
<dbReference type="Proteomes" id="UP000594263">
    <property type="component" value="Unplaced"/>
</dbReference>
<evidence type="ECO:0000256" key="3">
    <source>
        <dbReference type="ARBA" id="ARBA00022833"/>
    </source>
</evidence>
<dbReference type="InterPro" id="IPR034732">
    <property type="entry name" value="EPHD"/>
</dbReference>
<feature type="region of interest" description="Disordered" evidence="4">
    <location>
        <begin position="1213"/>
        <end position="1245"/>
    </location>
</feature>
<dbReference type="OMA" id="QEMSTHR"/>
<dbReference type="SUPFAM" id="SSF57903">
    <property type="entry name" value="FYVE/PHD zinc finger"/>
    <property type="match status" value="1"/>
</dbReference>
<dbReference type="InterPro" id="IPR002219">
    <property type="entry name" value="PKC_DAG/PE"/>
</dbReference>
<dbReference type="InterPro" id="IPR019786">
    <property type="entry name" value="Zinc_finger_PHD-type_CS"/>
</dbReference>
<evidence type="ECO:0000313" key="8">
    <source>
        <dbReference type="Proteomes" id="UP000594263"/>
    </source>
</evidence>
<evidence type="ECO:0000256" key="1">
    <source>
        <dbReference type="ARBA" id="ARBA00022723"/>
    </source>
</evidence>
<dbReference type="PROSITE" id="PS01359">
    <property type="entry name" value="ZF_PHD_1"/>
    <property type="match status" value="1"/>
</dbReference>
<evidence type="ECO:0000259" key="6">
    <source>
        <dbReference type="PROSITE" id="PS51805"/>
    </source>
</evidence>
<keyword evidence="2" id="KW-0863">Zinc-finger</keyword>
<name>A0A7N0TL48_KALFE</name>
<feature type="domain" description="PHD-type" evidence="6">
    <location>
        <begin position="306"/>
        <end position="425"/>
    </location>
</feature>
<dbReference type="CDD" id="cd15489">
    <property type="entry name" value="PHD_SF"/>
    <property type="match status" value="1"/>
</dbReference>
<dbReference type="GO" id="GO:0006357">
    <property type="term" value="P:regulation of transcription by RNA polymerase II"/>
    <property type="evidence" value="ECO:0007669"/>
    <property type="project" value="TreeGrafter"/>
</dbReference>
<dbReference type="InterPro" id="IPR011011">
    <property type="entry name" value="Znf_FYVE_PHD"/>
</dbReference>
<dbReference type="InterPro" id="IPR013083">
    <property type="entry name" value="Znf_RING/FYVE/PHD"/>
</dbReference>
<keyword evidence="3" id="KW-0862">Zinc</keyword>
<proteinExistence type="predicted"/>
<evidence type="ECO:0000313" key="7">
    <source>
        <dbReference type="EnsemblPlants" id="Kaladp0039s0389.1.v1.1"/>
    </source>
</evidence>
<feature type="domain" description="Phorbol-ester/DAG-type" evidence="5">
    <location>
        <begin position="921"/>
        <end position="978"/>
    </location>
</feature>
<dbReference type="InterPro" id="IPR001965">
    <property type="entry name" value="Znf_PHD"/>
</dbReference>
<dbReference type="Gramene" id="Kaladp0039s0389.1.v1.1">
    <property type="protein sequence ID" value="Kaladp0039s0389.1.v1.1"/>
    <property type="gene ID" value="Kaladp0039s0389.v1.1"/>
</dbReference>
<evidence type="ECO:0000256" key="2">
    <source>
        <dbReference type="ARBA" id="ARBA00022771"/>
    </source>
</evidence>
<dbReference type="CDD" id="cd15571">
    <property type="entry name" value="ePHD"/>
    <property type="match status" value="1"/>
</dbReference>
<protein>
    <submittedName>
        <fullName evidence="7">Uncharacterized protein</fullName>
    </submittedName>
</protein>
<dbReference type="InterPro" id="IPR050701">
    <property type="entry name" value="Histone_Mod_Regulator"/>
</dbReference>
<organism evidence="7 8">
    <name type="scientific">Kalanchoe fedtschenkoi</name>
    <name type="common">Lavender scallops</name>
    <name type="synonym">South American air plant</name>
    <dbReference type="NCBI Taxonomy" id="63787"/>
    <lineage>
        <taxon>Eukaryota</taxon>
        <taxon>Viridiplantae</taxon>
        <taxon>Streptophyta</taxon>
        <taxon>Embryophyta</taxon>
        <taxon>Tracheophyta</taxon>
        <taxon>Spermatophyta</taxon>
        <taxon>Magnoliopsida</taxon>
        <taxon>eudicotyledons</taxon>
        <taxon>Gunneridae</taxon>
        <taxon>Pentapetalae</taxon>
        <taxon>Saxifragales</taxon>
        <taxon>Crassulaceae</taxon>
        <taxon>Kalanchoe</taxon>
    </lineage>
</organism>
<keyword evidence="8" id="KW-1185">Reference proteome</keyword>
<evidence type="ECO:0000259" key="5">
    <source>
        <dbReference type="PROSITE" id="PS50081"/>
    </source>
</evidence>
<reference evidence="7" key="1">
    <citation type="submission" date="2021-01" db="UniProtKB">
        <authorList>
            <consortium name="EnsemblPlants"/>
        </authorList>
    </citation>
    <scope>IDENTIFICATION</scope>
</reference>
<dbReference type="Pfam" id="PF13771">
    <property type="entry name" value="zf-HC5HC2H"/>
    <property type="match status" value="2"/>
</dbReference>
<dbReference type="Gene3D" id="3.30.40.10">
    <property type="entry name" value="Zinc/RING finger domain, C3HC4 (zinc finger)"/>
    <property type="match status" value="3"/>
</dbReference>
<evidence type="ECO:0000256" key="4">
    <source>
        <dbReference type="SAM" id="MobiDB-lite"/>
    </source>
</evidence>
<dbReference type="PANTHER" id="PTHR13793:SF107">
    <property type="entry name" value="BROMODOMAIN-CONTAINING PROTEIN HOMOLOG"/>
    <property type="match status" value="1"/>
</dbReference>
<dbReference type="SMART" id="SM00249">
    <property type="entry name" value="PHD"/>
    <property type="match status" value="3"/>
</dbReference>
<dbReference type="PANTHER" id="PTHR13793">
    <property type="entry name" value="PHD FINGER PROTEINS"/>
    <property type="match status" value="1"/>
</dbReference>